<dbReference type="PRINTS" id="PR00459">
    <property type="entry name" value="ASPEROXIDASE"/>
</dbReference>
<protein>
    <submittedName>
        <fullName evidence="1">Uncharacterized protein</fullName>
    </submittedName>
</protein>
<dbReference type="GO" id="GO:0006979">
    <property type="term" value="P:response to oxidative stress"/>
    <property type="evidence" value="ECO:0007669"/>
    <property type="project" value="InterPro"/>
</dbReference>
<reference evidence="1 2" key="1">
    <citation type="submission" date="2020-10" db="EMBL/GenBank/DDBJ databases">
        <title>The Coptis chinensis genome and diversification of protoberbering-type alkaloids.</title>
        <authorList>
            <person name="Wang B."/>
            <person name="Shu S."/>
            <person name="Song C."/>
            <person name="Liu Y."/>
        </authorList>
    </citation>
    <scope>NUCLEOTIDE SEQUENCE [LARGE SCALE GENOMIC DNA]</scope>
    <source>
        <strain evidence="1">HL-2020</strain>
        <tissue evidence="1">Leaf</tissue>
    </source>
</reference>
<dbReference type="SUPFAM" id="SSF48113">
    <property type="entry name" value="Heme-dependent peroxidases"/>
    <property type="match status" value="1"/>
</dbReference>
<dbReference type="GO" id="GO:0004601">
    <property type="term" value="F:peroxidase activity"/>
    <property type="evidence" value="ECO:0007669"/>
    <property type="project" value="InterPro"/>
</dbReference>
<evidence type="ECO:0000313" key="1">
    <source>
        <dbReference type="EMBL" id="KAF9617318.1"/>
    </source>
</evidence>
<name>A0A835M2K3_9MAGN</name>
<accession>A0A835M2K3</accession>
<gene>
    <name evidence="1" type="ORF">IFM89_035299</name>
</gene>
<dbReference type="EMBL" id="JADFTS010000003">
    <property type="protein sequence ID" value="KAF9617318.1"/>
    <property type="molecule type" value="Genomic_DNA"/>
</dbReference>
<sequence>MQDLRGFNQASSHRTSFSSSLSDFDHLLRKVEPAYSFVGMHYIFGTCKSSVDELFVSLMKYVNISSLDHLTDVFVKQMGLSDQDIVALFGGHTLDEDAFFADYVEAHLKLSGLGFADA</sequence>
<dbReference type="InterPro" id="IPR002207">
    <property type="entry name" value="Peroxidase_I"/>
</dbReference>
<keyword evidence="2" id="KW-1185">Reference proteome</keyword>
<evidence type="ECO:0000313" key="2">
    <source>
        <dbReference type="Proteomes" id="UP000631114"/>
    </source>
</evidence>
<dbReference type="GO" id="GO:0020037">
    <property type="term" value="F:heme binding"/>
    <property type="evidence" value="ECO:0007669"/>
    <property type="project" value="InterPro"/>
</dbReference>
<dbReference type="InterPro" id="IPR010255">
    <property type="entry name" value="Haem_peroxidase_sf"/>
</dbReference>
<proteinExistence type="predicted"/>
<comment type="caution">
    <text evidence="1">The sequence shown here is derived from an EMBL/GenBank/DDBJ whole genome shotgun (WGS) entry which is preliminary data.</text>
</comment>
<organism evidence="1 2">
    <name type="scientific">Coptis chinensis</name>
    <dbReference type="NCBI Taxonomy" id="261450"/>
    <lineage>
        <taxon>Eukaryota</taxon>
        <taxon>Viridiplantae</taxon>
        <taxon>Streptophyta</taxon>
        <taxon>Embryophyta</taxon>
        <taxon>Tracheophyta</taxon>
        <taxon>Spermatophyta</taxon>
        <taxon>Magnoliopsida</taxon>
        <taxon>Ranunculales</taxon>
        <taxon>Ranunculaceae</taxon>
        <taxon>Coptidoideae</taxon>
        <taxon>Coptis</taxon>
    </lineage>
</organism>
<dbReference type="Proteomes" id="UP000631114">
    <property type="component" value="Unassembled WGS sequence"/>
</dbReference>
<dbReference type="Gene3D" id="1.10.420.10">
    <property type="entry name" value="Peroxidase, domain 2"/>
    <property type="match status" value="1"/>
</dbReference>
<dbReference type="AlphaFoldDB" id="A0A835M2K3"/>